<dbReference type="CDD" id="cd12107">
    <property type="entry name" value="Hemerythrin"/>
    <property type="match status" value="1"/>
</dbReference>
<dbReference type="NCBIfam" id="NF033749">
    <property type="entry name" value="bact_hemeryth"/>
    <property type="match status" value="1"/>
</dbReference>
<dbReference type="GO" id="GO:0046872">
    <property type="term" value="F:metal ion binding"/>
    <property type="evidence" value="ECO:0007669"/>
    <property type="project" value="UniProtKB-KW"/>
</dbReference>
<organism evidence="5 6">
    <name type="scientific">Asaccharospora irregularis DSM 2635</name>
    <dbReference type="NCBI Taxonomy" id="1121321"/>
    <lineage>
        <taxon>Bacteria</taxon>
        <taxon>Bacillati</taxon>
        <taxon>Bacillota</taxon>
        <taxon>Clostridia</taxon>
        <taxon>Peptostreptococcales</taxon>
        <taxon>Peptostreptococcaceae</taxon>
        <taxon>Asaccharospora</taxon>
    </lineage>
</organism>
<dbReference type="RefSeq" id="WP_073124194.1">
    <property type="nucleotide sequence ID" value="NZ_BAABCH010000006.1"/>
</dbReference>
<dbReference type="PANTHER" id="PTHR37164:SF1">
    <property type="entry name" value="BACTERIOHEMERYTHRIN"/>
    <property type="match status" value="1"/>
</dbReference>
<dbReference type="EMBL" id="FQWX01000004">
    <property type="protein sequence ID" value="SHG62477.1"/>
    <property type="molecule type" value="Genomic_DNA"/>
</dbReference>
<evidence type="ECO:0000256" key="3">
    <source>
        <dbReference type="ARBA" id="ARBA00023004"/>
    </source>
</evidence>
<dbReference type="InterPro" id="IPR050669">
    <property type="entry name" value="Hemerythrin"/>
</dbReference>
<dbReference type="OrthoDB" id="9797092at2"/>
<dbReference type="Pfam" id="PF01814">
    <property type="entry name" value="Hemerythrin"/>
    <property type="match status" value="1"/>
</dbReference>
<accession>A0A1M5LBU3</accession>
<proteinExistence type="inferred from homology"/>
<name>A0A1M5LBU3_9FIRM</name>
<evidence type="ECO:0000313" key="6">
    <source>
        <dbReference type="Proteomes" id="UP000243255"/>
    </source>
</evidence>
<keyword evidence="2" id="KW-0479">Metal-binding</keyword>
<protein>
    <submittedName>
        <fullName evidence="5">Hemerythrin</fullName>
    </submittedName>
</protein>
<dbReference type="STRING" id="1121321.SAMN04488530_10476"/>
<reference evidence="6" key="1">
    <citation type="submission" date="2016-11" db="EMBL/GenBank/DDBJ databases">
        <authorList>
            <person name="Varghese N."/>
            <person name="Submissions S."/>
        </authorList>
    </citation>
    <scope>NUCLEOTIDE SEQUENCE [LARGE SCALE GENOMIC DNA]</scope>
    <source>
        <strain evidence="6">DSM 2635</strain>
    </source>
</reference>
<dbReference type="NCBIfam" id="TIGR02481">
    <property type="entry name" value="hemeryth_dom"/>
    <property type="match status" value="1"/>
</dbReference>
<evidence type="ECO:0000256" key="2">
    <source>
        <dbReference type="ARBA" id="ARBA00022723"/>
    </source>
</evidence>
<evidence type="ECO:0000256" key="1">
    <source>
        <dbReference type="ARBA" id="ARBA00010587"/>
    </source>
</evidence>
<evidence type="ECO:0000259" key="4">
    <source>
        <dbReference type="Pfam" id="PF01814"/>
    </source>
</evidence>
<keyword evidence="3" id="KW-0408">Iron</keyword>
<dbReference type="InterPro" id="IPR035938">
    <property type="entry name" value="Hemerythrin-like_sf"/>
</dbReference>
<gene>
    <name evidence="5" type="ORF">SAMN04488530_10476</name>
</gene>
<dbReference type="InterPro" id="IPR012312">
    <property type="entry name" value="Hemerythrin-like"/>
</dbReference>
<dbReference type="InterPro" id="IPR012827">
    <property type="entry name" value="Hemerythrin_metal-bd"/>
</dbReference>
<dbReference type="AlphaFoldDB" id="A0A1M5LBU3"/>
<dbReference type="Gene3D" id="1.20.120.50">
    <property type="entry name" value="Hemerythrin-like"/>
    <property type="match status" value="1"/>
</dbReference>
<sequence>MAYNWSDELLTGNNQIDTEHKELIKAINDLLEACSEGKGRAEIEKTVNFLSSYTKIHFGREEVLQKKYNYPDYINHKKYHQTFIDAVESIRKKILANGPSIVIVGEVNQKVGNWIINHIKREDVKVAAHIRNNTK</sequence>
<keyword evidence="6" id="KW-1185">Reference proteome</keyword>
<dbReference type="SUPFAM" id="SSF47188">
    <property type="entry name" value="Hemerythrin-like"/>
    <property type="match status" value="1"/>
</dbReference>
<evidence type="ECO:0000313" key="5">
    <source>
        <dbReference type="EMBL" id="SHG62477.1"/>
    </source>
</evidence>
<dbReference type="Proteomes" id="UP000243255">
    <property type="component" value="Unassembled WGS sequence"/>
</dbReference>
<feature type="domain" description="Hemerythrin-like" evidence="4">
    <location>
        <begin position="12"/>
        <end position="126"/>
    </location>
</feature>
<comment type="similarity">
    <text evidence="1">Belongs to the hemerythrin family.</text>
</comment>
<dbReference type="PANTHER" id="PTHR37164">
    <property type="entry name" value="BACTERIOHEMERYTHRIN"/>
    <property type="match status" value="1"/>
</dbReference>